<dbReference type="PANTHER" id="PTHR33969">
    <property type="entry name" value="SEGREGATION AND CONDENSATION PROTEIN A"/>
    <property type="match status" value="1"/>
</dbReference>
<sequence length="253" mass="28331">MSDALHLVLEGFEGPLDLLLDLARSQKVDLQKISILQLTEQYLDVVERARRGAEALRLEIAADWLVMAAWLAWLKSRLLLPSATQDDEAEDAAGQLHERLIDLEQMHRAAAWLEEQPRLGRDVFARPEPENHTRIEMAPLKGDMPALVLAYLAARRRSGRKRSYAPRVARYWSIQQARSALARLLGRAHVAGWQSLASVLPELTEGGPLSQRAALAGALMAGLEMARGGQVELRQENAFGVIEWRQREESGHE</sequence>
<evidence type="ECO:0000313" key="2">
    <source>
        <dbReference type="EMBL" id="MCX5613835.1"/>
    </source>
</evidence>
<comment type="caution">
    <text evidence="2">The sequence shown here is derived from an EMBL/GenBank/DDBJ whole genome shotgun (WGS) entry which is preliminary data.</text>
</comment>
<reference evidence="2 3" key="1">
    <citation type="submission" date="2022-07" db="EMBL/GenBank/DDBJ databases">
        <title>Bombella genomes.</title>
        <authorList>
            <person name="Harer L."/>
            <person name="Styblova S."/>
            <person name="Ehrmann M."/>
        </authorList>
    </citation>
    <scope>NUCLEOTIDE SEQUENCE [LARGE SCALE GENOMIC DNA]</scope>
    <source>
        <strain evidence="2 3">TMW 2.2558</strain>
    </source>
</reference>
<evidence type="ECO:0000313" key="3">
    <source>
        <dbReference type="Proteomes" id="UP001165648"/>
    </source>
</evidence>
<accession>A0ABT3W457</accession>
<protein>
    <recommendedName>
        <fullName evidence="1">Segregation and condensation protein A</fullName>
    </recommendedName>
</protein>
<gene>
    <name evidence="2" type="ORF">NQF64_01030</name>
</gene>
<keyword evidence="3" id="KW-1185">Reference proteome</keyword>
<proteinExistence type="predicted"/>
<organism evidence="2 3">
    <name type="scientific">Bombella saccharophila</name>
    <dbReference type="NCBI Taxonomy" id="2967338"/>
    <lineage>
        <taxon>Bacteria</taxon>
        <taxon>Pseudomonadati</taxon>
        <taxon>Pseudomonadota</taxon>
        <taxon>Alphaproteobacteria</taxon>
        <taxon>Acetobacterales</taxon>
        <taxon>Acetobacteraceae</taxon>
        <taxon>Bombella</taxon>
    </lineage>
</organism>
<dbReference type="InterPro" id="IPR003768">
    <property type="entry name" value="ScpA"/>
</dbReference>
<name>A0ABT3W457_9PROT</name>
<dbReference type="Gene3D" id="6.10.250.2410">
    <property type="match status" value="1"/>
</dbReference>
<dbReference type="RefSeq" id="WP_099026151.1">
    <property type="nucleotide sequence ID" value="NZ_JANIDW010000001.1"/>
</dbReference>
<evidence type="ECO:0000256" key="1">
    <source>
        <dbReference type="ARBA" id="ARBA00044777"/>
    </source>
</evidence>
<dbReference type="Pfam" id="PF02616">
    <property type="entry name" value="SMC_ScpA"/>
    <property type="match status" value="1"/>
</dbReference>
<dbReference type="Proteomes" id="UP001165648">
    <property type="component" value="Unassembled WGS sequence"/>
</dbReference>
<dbReference type="EMBL" id="JANIDW010000001">
    <property type="protein sequence ID" value="MCX5613835.1"/>
    <property type="molecule type" value="Genomic_DNA"/>
</dbReference>
<dbReference type="PANTHER" id="PTHR33969:SF2">
    <property type="entry name" value="SEGREGATION AND CONDENSATION PROTEIN A"/>
    <property type="match status" value="1"/>
</dbReference>